<proteinExistence type="predicted"/>
<accession>A0ABT1SE74</accession>
<evidence type="ECO:0000313" key="1">
    <source>
        <dbReference type="EMBL" id="MCQ4924760.1"/>
    </source>
</evidence>
<sequence length="122" mass="13776">MTNIYEKQIWIDHITERPGTFREVQNTDGSITHIPDEGNILEEGSPFSANRMNYIENGIYNVSRQSNINKDNITSLMIEVAILKGNALNGIGHNMFIVNFVNLDSVELVHGVYDEVGKRLVI</sequence>
<dbReference type="RefSeq" id="WP_216561038.1">
    <property type="nucleotide sequence ID" value="NZ_JAHLOH010000045.1"/>
</dbReference>
<keyword evidence="2" id="KW-1185">Reference proteome</keyword>
<evidence type="ECO:0000313" key="2">
    <source>
        <dbReference type="Proteomes" id="UP001524478"/>
    </source>
</evidence>
<comment type="caution">
    <text evidence="1">The sequence shown here is derived from an EMBL/GenBank/DDBJ whole genome shotgun (WGS) entry which is preliminary data.</text>
</comment>
<name>A0ABT1SE74_9FIRM</name>
<gene>
    <name evidence="1" type="ORF">NE686_16775</name>
</gene>
<reference evidence="1 2" key="1">
    <citation type="submission" date="2022-06" db="EMBL/GenBank/DDBJ databases">
        <title>Isolation of gut microbiota from human fecal samples.</title>
        <authorList>
            <person name="Pamer E.G."/>
            <person name="Barat B."/>
            <person name="Waligurski E."/>
            <person name="Medina S."/>
            <person name="Paddock L."/>
            <person name="Mostad J."/>
        </authorList>
    </citation>
    <scope>NUCLEOTIDE SEQUENCE [LARGE SCALE GENOMIC DNA]</scope>
    <source>
        <strain evidence="1 2">DFI.7.95</strain>
    </source>
</reference>
<protein>
    <submittedName>
        <fullName evidence="1">Uncharacterized protein</fullName>
    </submittedName>
</protein>
<organism evidence="1 2">
    <name type="scientific">Tissierella carlieri</name>
    <dbReference type="NCBI Taxonomy" id="689904"/>
    <lineage>
        <taxon>Bacteria</taxon>
        <taxon>Bacillati</taxon>
        <taxon>Bacillota</taxon>
        <taxon>Tissierellia</taxon>
        <taxon>Tissierellales</taxon>
        <taxon>Tissierellaceae</taxon>
        <taxon>Tissierella</taxon>
    </lineage>
</organism>
<dbReference type="EMBL" id="JANGAC010000015">
    <property type="protein sequence ID" value="MCQ4924760.1"/>
    <property type="molecule type" value="Genomic_DNA"/>
</dbReference>
<dbReference type="Proteomes" id="UP001524478">
    <property type="component" value="Unassembled WGS sequence"/>
</dbReference>